<feature type="compositionally biased region" description="Basic and acidic residues" evidence="1">
    <location>
        <begin position="21"/>
        <end position="31"/>
    </location>
</feature>
<dbReference type="Proteomes" id="UP000316621">
    <property type="component" value="Chromosome 8"/>
</dbReference>
<feature type="region of interest" description="Disordered" evidence="1">
    <location>
        <begin position="1"/>
        <end position="42"/>
    </location>
</feature>
<keyword evidence="3" id="KW-1185">Reference proteome</keyword>
<sequence>MDNMGCVQVPPVVRKGKKKQAKDELDRLKQAEKKKRRLEKALATSAAIRSELEKKKQRKIEEQQRLDEEGAAIAEAVALHVLGEDSDDSCKIMLKNNDQGFNPWNQSNLGFYRGGWRGNSPHQGFAKYSVGSFGWSSEACASECKWNDFGFSSCSMSPSAPYFEDRSRGGLITASTDIAVAQAVSSLRIAEDACAEGIMNGMFKGKLNSYSNQV</sequence>
<dbReference type="OrthoDB" id="1939301at2759"/>
<reference evidence="2 3" key="1">
    <citation type="journal article" date="2018" name="Science">
        <title>The opium poppy genome and morphinan production.</title>
        <authorList>
            <person name="Guo L."/>
            <person name="Winzer T."/>
            <person name="Yang X."/>
            <person name="Li Y."/>
            <person name="Ning Z."/>
            <person name="He Z."/>
            <person name="Teodor R."/>
            <person name="Lu Y."/>
            <person name="Bowser T.A."/>
            <person name="Graham I.A."/>
            <person name="Ye K."/>
        </authorList>
    </citation>
    <scope>NUCLEOTIDE SEQUENCE [LARGE SCALE GENOMIC DNA]</scope>
    <source>
        <strain evidence="3">cv. HN1</strain>
        <tissue evidence="2">Leaves</tissue>
    </source>
</reference>
<gene>
    <name evidence="2" type="ORF">C5167_048214</name>
</gene>
<organism evidence="2 3">
    <name type="scientific">Papaver somniferum</name>
    <name type="common">Opium poppy</name>
    <dbReference type="NCBI Taxonomy" id="3469"/>
    <lineage>
        <taxon>Eukaryota</taxon>
        <taxon>Viridiplantae</taxon>
        <taxon>Streptophyta</taxon>
        <taxon>Embryophyta</taxon>
        <taxon>Tracheophyta</taxon>
        <taxon>Spermatophyta</taxon>
        <taxon>Magnoliopsida</taxon>
        <taxon>Ranunculales</taxon>
        <taxon>Papaveraceae</taxon>
        <taxon>Papaveroideae</taxon>
        <taxon>Papaver</taxon>
    </lineage>
</organism>
<evidence type="ECO:0000256" key="1">
    <source>
        <dbReference type="SAM" id="MobiDB-lite"/>
    </source>
</evidence>
<evidence type="ECO:0000313" key="3">
    <source>
        <dbReference type="Proteomes" id="UP000316621"/>
    </source>
</evidence>
<evidence type="ECO:0000313" key="2">
    <source>
        <dbReference type="EMBL" id="RZC72734.1"/>
    </source>
</evidence>
<protein>
    <submittedName>
        <fullName evidence="2">Uncharacterized protein</fullName>
    </submittedName>
</protein>
<proteinExistence type="predicted"/>
<dbReference type="Gramene" id="RZC72734">
    <property type="protein sequence ID" value="RZC72734"/>
    <property type="gene ID" value="C5167_048214"/>
</dbReference>
<accession>A0A4Y7KHA6</accession>
<dbReference type="PANTHER" id="PTHR34212">
    <property type="entry name" value="OS02G0104200 PROTEIN"/>
    <property type="match status" value="1"/>
</dbReference>
<dbReference type="CDD" id="cd22249">
    <property type="entry name" value="UDM1_RNF168_RNF169-like"/>
    <property type="match status" value="1"/>
</dbReference>
<dbReference type="PANTHER" id="PTHR34212:SF1">
    <property type="entry name" value="OS06G0106900 PROTEIN"/>
    <property type="match status" value="1"/>
</dbReference>
<dbReference type="OMA" id="QDSAKCS"/>
<dbReference type="AlphaFoldDB" id="A0A4Y7KHA6"/>
<dbReference type="EMBL" id="CM010722">
    <property type="protein sequence ID" value="RZC72734.1"/>
    <property type="molecule type" value="Genomic_DNA"/>
</dbReference>
<name>A0A4Y7KHA6_PAPSO</name>